<dbReference type="AlphaFoldDB" id="A0A150NZU2"/>
<dbReference type="EMBL" id="JELX01004455">
    <property type="protein sequence ID" value="KYF47915.1"/>
    <property type="molecule type" value="Genomic_DNA"/>
</dbReference>
<name>A0A150NZU2_SORCE</name>
<dbReference type="Proteomes" id="UP000075604">
    <property type="component" value="Unassembled WGS sequence"/>
</dbReference>
<accession>A0A150NZU2</accession>
<reference evidence="1 2" key="1">
    <citation type="submission" date="2014-02" db="EMBL/GenBank/DDBJ databases">
        <title>The small core and large imbalanced accessory genome model reveals a collaborative survival strategy of Sorangium cellulosum strains in nature.</title>
        <authorList>
            <person name="Han K."/>
            <person name="Peng R."/>
            <person name="Blom J."/>
            <person name="Li Y.-Z."/>
        </authorList>
    </citation>
    <scope>NUCLEOTIDE SEQUENCE [LARGE SCALE GENOMIC DNA]</scope>
    <source>
        <strain evidence="1 2">So0157-18</strain>
    </source>
</reference>
<evidence type="ECO:0008006" key="3">
    <source>
        <dbReference type="Google" id="ProtNLM"/>
    </source>
</evidence>
<organism evidence="1 2">
    <name type="scientific">Sorangium cellulosum</name>
    <name type="common">Polyangium cellulosum</name>
    <dbReference type="NCBI Taxonomy" id="56"/>
    <lineage>
        <taxon>Bacteria</taxon>
        <taxon>Pseudomonadati</taxon>
        <taxon>Myxococcota</taxon>
        <taxon>Polyangia</taxon>
        <taxon>Polyangiales</taxon>
        <taxon>Polyangiaceae</taxon>
        <taxon>Sorangium</taxon>
    </lineage>
</organism>
<evidence type="ECO:0000313" key="2">
    <source>
        <dbReference type="Proteomes" id="UP000075604"/>
    </source>
</evidence>
<comment type="caution">
    <text evidence="1">The sequence shown here is derived from an EMBL/GenBank/DDBJ whole genome shotgun (WGS) entry which is preliminary data.</text>
</comment>
<proteinExistence type="predicted"/>
<evidence type="ECO:0000313" key="1">
    <source>
        <dbReference type="EMBL" id="KYF47915.1"/>
    </source>
</evidence>
<protein>
    <recommendedName>
        <fullName evidence="3">Transposase</fullName>
    </recommendedName>
</protein>
<gene>
    <name evidence="1" type="ORF">BE04_26725</name>
</gene>
<sequence length="125" mass="13911">MLSWAGLCLRNDTSAGKRLSTRLRAGAEVHVGASCLVGRYPHPRTKGTYFRAQYHRIRSRRGHKKAVVAVAASMLTAAYHILRDGTTYQELGASYFDTRDAGKVANRLIRRLNDLRLQVEVKAAA</sequence>